<keyword evidence="3" id="KW-1185">Reference proteome</keyword>
<sequence length="136" mass="15301">MIHISIGCLSVFDRVQSFVDLFLFPVLPISPQPPVACFMVNLVNNRPKPPSCRHPSPAEKSRNFQICSALPPLSVGFCYVGAKFLSFSSPKIFCTSRRQFPQSAASICLLEILVLLWLRALGLSPRFMRFEVSKLW</sequence>
<comment type="caution">
    <text evidence="1">The sequence shown here is derived from an EMBL/GenBank/DDBJ whole genome shotgun (WGS) entry which is preliminary data.</text>
</comment>
<proteinExistence type="predicted"/>
<organism evidence="1 3">
    <name type="scientific">Rubroshorea leprosula</name>
    <dbReference type="NCBI Taxonomy" id="152421"/>
    <lineage>
        <taxon>Eukaryota</taxon>
        <taxon>Viridiplantae</taxon>
        <taxon>Streptophyta</taxon>
        <taxon>Embryophyta</taxon>
        <taxon>Tracheophyta</taxon>
        <taxon>Spermatophyta</taxon>
        <taxon>Magnoliopsida</taxon>
        <taxon>eudicotyledons</taxon>
        <taxon>Gunneridae</taxon>
        <taxon>Pentapetalae</taxon>
        <taxon>rosids</taxon>
        <taxon>malvids</taxon>
        <taxon>Malvales</taxon>
        <taxon>Dipterocarpaceae</taxon>
        <taxon>Rubroshorea</taxon>
    </lineage>
</organism>
<reference evidence="1 3" key="1">
    <citation type="journal article" date="2021" name="Commun. Biol.">
        <title>The genome of Shorea leprosula (Dipterocarpaceae) highlights the ecological relevance of drought in aseasonal tropical rainforests.</title>
        <authorList>
            <person name="Ng K.K.S."/>
            <person name="Kobayashi M.J."/>
            <person name="Fawcett J.A."/>
            <person name="Hatakeyama M."/>
            <person name="Paape T."/>
            <person name="Ng C.H."/>
            <person name="Ang C.C."/>
            <person name="Tnah L.H."/>
            <person name="Lee C.T."/>
            <person name="Nishiyama T."/>
            <person name="Sese J."/>
            <person name="O'Brien M.J."/>
            <person name="Copetti D."/>
            <person name="Mohd Noor M.I."/>
            <person name="Ong R.C."/>
            <person name="Putra M."/>
            <person name="Sireger I.Z."/>
            <person name="Indrioko S."/>
            <person name="Kosugi Y."/>
            <person name="Izuno A."/>
            <person name="Isagi Y."/>
            <person name="Lee S.L."/>
            <person name="Shimizu K.K."/>
        </authorList>
    </citation>
    <scope>NUCLEOTIDE SEQUENCE [LARGE SCALE GENOMIC DNA]</scope>
    <source>
        <strain evidence="1">214</strain>
    </source>
</reference>
<protein>
    <submittedName>
        <fullName evidence="1">Uncharacterized protein</fullName>
    </submittedName>
</protein>
<evidence type="ECO:0000313" key="2">
    <source>
        <dbReference type="EMBL" id="GKV05544.1"/>
    </source>
</evidence>
<accession>A0AAV5IUL2</accession>
<dbReference type="AlphaFoldDB" id="A0AAV5IUL2"/>
<evidence type="ECO:0000313" key="3">
    <source>
        <dbReference type="Proteomes" id="UP001054252"/>
    </source>
</evidence>
<dbReference type="Proteomes" id="UP001054252">
    <property type="component" value="Unassembled WGS sequence"/>
</dbReference>
<gene>
    <name evidence="1" type="ORF">SLEP1_g17542</name>
    <name evidence="2" type="ORF">SLEP1_g17544</name>
</gene>
<evidence type="ECO:0000313" key="1">
    <source>
        <dbReference type="EMBL" id="GKV05542.1"/>
    </source>
</evidence>
<name>A0AAV5IUL2_9ROSI</name>
<dbReference type="EMBL" id="BPVZ01000023">
    <property type="protein sequence ID" value="GKV05542.1"/>
    <property type="molecule type" value="Genomic_DNA"/>
</dbReference>
<dbReference type="EMBL" id="BPVZ01000023">
    <property type="protein sequence ID" value="GKV05544.1"/>
    <property type="molecule type" value="Genomic_DNA"/>
</dbReference>